<sequence>MLPVRVLWWNCLLGVHWMRIVCGWTGGCLMQRICDLTLARTMTAFSLNSIFWIFFL</sequence>
<evidence type="ECO:0000313" key="2">
    <source>
        <dbReference type="Proteomes" id="UP001194468"/>
    </source>
</evidence>
<organism evidence="1 2">
    <name type="scientific">Boletus edulis BED1</name>
    <dbReference type="NCBI Taxonomy" id="1328754"/>
    <lineage>
        <taxon>Eukaryota</taxon>
        <taxon>Fungi</taxon>
        <taxon>Dikarya</taxon>
        <taxon>Basidiomycota</taxon>
        <taxon>Agaricomycotina</taxon>
        <taxon>Agaricomycetes</taxon>
        <taxon>Agaricomycetidae</taxon>
        <taxon>Boletales</taxon>
        <taxon>Boletineae</taxon>
        <taxon>Boletaceae</taxon>
        <taxon>Boletoideae</taxon>
        <taxon>Boletus</taxon>
    </lineage>
</organism>
<accession>A0AAD4BP65</accession>
<dbReference type="AlphaFoldDB" id="A0AAD4BP65"/>
<protein>
    <submittedName>
        <fullName evidence="1">Uncharacterized protein</fullName>
    </submittedName>
</protein>
<proteinExistence type="predicted"/>
<dbReference type="Proteomes" id="UP001194468">
    <property type="component" value="Unassembled WGS sequence"/>
</dbReference>
<evidence type="ECO:0000313" key="1">
    <source>
        <dbReference type="EMBL" id="KAF8435477.1"/>
    </source>
</evidence>
<gene>
    <name evidence="1" type="ORF">L210DRAFT_3551311</name>
</gene>
<comment type="caution">
    <text evidence="1">The sequence shown here is derived from an EMBL/GenBank/DDBJ whole genome shotgun (WGS) entry which is preliminary data.</text>
</comment>
<dbReference type="EMBL" id="WHUW01000025">
    <property type="protein sequence ID" value="KAF8435477.1"/>
    <property type="molecule type" value="Genomic_DNA"/>
</dbReference>
<reference evidence="1" key="2">
    <citation type="journal article" date="2020" name="Nat. Commun.">
        <title>Large-scale genome sequencing of mycorrhizal fungi provides insights into the early evolution of symbiotic traits.</title>
        <authorList>
            <person name="Miyauchi S."/>
            <person name="Kiss E."/>
            <person name="Kuo A."/>
            <person name="Drula E."/>
            <person name="Kohler A."/>
            <person name="Sanchez-Garcia M."/>
            <person name="Morin E."/>
            <person name="Andreopoulos B."/>
            <person name="Barry K.W."/>
            <person name="Bonito G."/>
            <person name="Buee M."/>
            <person name="Carver A."/>
            <person name="Chen C."/>
            <person name="Cichocki N."/>
            <person name="Clum A."/>
            <person name="Culley D."/>
            <person name="Crous P.W."/>
            <person name="Fauchery L."/>
            <person name="Girlanda M."/>
            <person name="Hayes R.D."/>
            <person name="Keri Z."/>
            <person name="LaButti K."/>
            <person name="Lipzen A."/>
            <person name="Lombard V."/>
            <person name="Magnuson J."/>
            <person name="Maillard F."/>
            <person name="Murat C."/>
            <person name="Nolan M."/>
            <person name="Ohm R.A."/>
            <person name="Pangilinan J."/>
            <person name="Pereira M.F."/>
            <person name="Perotto S."/>
            <person name="Peter M."/>
            <person name="Pfister S."/>
            <person name="Riley R."/>
            <person name="Sitrit Y."/>
            <person name="Stielow J.B."/>
            <person name="Szollosi G."/>
            <person name="Zifcakova L."/>
            <person name="Stursova M."/>
            <person name="Spatafora J.W."/>
            <person name="Tedersoo L."/>
            <person name="Vaario L.M."/>
            <person name="Yamada A."/>
            <person name="Yan M."/>
            <person name="Wang P."/>
            <person name="Xu J."/>
            <person name="Bruns T."/>
            <person name="Baldrian P."/>
            <person name="Vilgalys R."/>
            <person name="Dunand C."/>
            <person name="Henrissat B."/>
            <person name="Grigoriev I.V."/>
            <person name="Hibbett D."/>
            <person name="Nagy L.G."/>
            <person name="Martin F.M."/>
        </authorList>
    </citation>
    <scope>NUCLEOTIDE SEQUENCE</scope>
    <source>
        <strain evidence="1">BED1</strain>
    </source>
</reference>
<keyword evidence="2" id="KW-1185">Reference proteome</keyword>
<name>A0AAD4BP65_BOLED</name>
<reference evidence="1" key="1">
    <citation type="submission" date="2019-10" db="EMBL/GenBank/DDBJ databases">
        <authorList>
            <consortium name="DOE Joint Genome Institute"/>
            <person name="Kuo A."/>
            <person name="Miyauchi S."/>
            <person name="Kiss E."/>
            <person name="Drula E."/>
            <person name="Kohler A."/>
            <person name="Sanchez-Garcia M."/>
            <person name="Andreopoulos B."/>
            <person name="Barry K.W."/>
            <person name="Bonito G."/>
            <person name="Buee M."/>
            <person name="Carver A."/>
            <person name="Chen C."/>
            <person name="Cichocki N."/>
            <person name="Clum A."/>
            <person name="Culley D."/>
            <person name="Crous P.W."/>
            <person name="Fauchery L."/>
            <person name="Girlanda M."/>
            <person name="Hayes R."/>
            <person name="Keri Z."/>
            <person name="LaButti K."/>
            <person name="Lipzen A."/>
            <person name="Lombard V."/>
            <person name="Magnuson J."/>
            <person name="Maillard F."/>
            <person name="Morin E."/>
            <person name="Murat C."/>
            <person name="Nolan M."/>
            <person name="Ohm R."/>
            <person name="Pangilinan J."/>
            <person name="Pereira M."/>
            <person name="Perotto S."/>
            <person name="Peter M."/>
            <person name="Riley R."/>
            <person name="Sitrit Y."/>
            <person name="Stielow B."/>
            <person name="Szollosi G."/>
            <person name="Zifcakova L."/>
            <person name="Stursova M."/>
            <person name="Spatafora J.W."/>
            <person name="Tedersoo L."/>
            <person name="Vaario L.-M."/>
            <person name="Yamada A."/>
            <person name="Yan M."/>
            <person name="Wang P."/>
            <person name="Xu J."/>
            <person name="Bruns T."/>
            <person name="Baldrian P."/>
            <person name="Vilgalys R."/>
            <person name="Henrissat B."/>
            <person name="Grigoriev I.V."/>
            <person name="Hibbett D."/>
            <person name="Nagy L.G."/>
            <person name="Martin F.M."/>
        </authorList>
    </citation>
    <scope>NUCLEOTIDE SEQUENCE</scope>
    <source>
        <strain evidence="1">BED1</strain>
    </source>
</reference>
<feature type="non-terminal residue" evidence="1">
    <location>
        <position position="1"/>
    </location>
</feature>